<reference evidence="9" key="1">
    <citation type="submission" date="2016-01" db="EMBL/GenBank/DDBJ databases">
        <title>Genome sequencing of Roseivirga ehrenbergii KMM 6017.</title>
        <authorList>
            <person name="Selvaratnam C."/>
            <person name="Thevarajoo S."/>
            <person name="Goh K.M."/>
            <person name="Ee R."/>
            <person name="Chan K.-G."/>
            <person name="Chong C.S."/>
        </authorList>
    </citation>
    <scope>NUCLEOTIDE SEQUENCE [LARGE SCALE GENOMIC DNA]</scope>
    <source>
        <strain evidence="9">KMM 6017</strain>
    </source>
</reference>
<evidence type="ECO:0000256" key="7">
    <source>
        <dbReference type="ARBA" id="ARBA00023014"/>
    </source>
</evidence>
<keyword evidence="10" id="KW-1185">Reference proteome</keyword>
<dbReference type="InterPro" id="IPR007197">
    <property type="entry name" value="rSAM"/>
</dbReference>
<dbReference type="EMBL" id="LQZQ01000005">
    <property type="protein sequence ID" value="KYG80154.1"/>
    <property type="molecule type" value="Genomic_DNA"/>
</dbReference>
<dbReference type="Gene3D" id="3.80.30.20">
    <property type="entry name" value="tm_1862 like domain"/>
    <property type="match status" value="1"/>
</dbReference>
<dbReference type="InterPro" id="IPR006638">
    <property type="entry name" value="Elp3/MiaA/NifB-like_rSAM"/>
</dbReference>
<accession>A0A150XN70</accession>
<dbReference type="STRING" id="279360.MB14_16565"/>
<keyword evidence="2" id="KW-0489">Methyltransferase</keyword>
<dbReference type="SFLD" id="SFLDG01123">
    <property type="entry name" value="methyltransferase_(Class_B)"/>
    <property type="match status" value="1"/>
</dbReference>
<evidence type="ECO:0000313" key="10">
    <source>
        <dbReference type="Proteomes" id="UP000075583"/>
    </source>
</evidence>
<dbReference type="PROSITE" id="PS51332">
    <property type="entry name" value="B12_BINDING"/>
    <property type="match status" value="1"/>
</dbReference>
<evidence type="ECO:0000256" key="3">
    <source>
        <dbReference type="ARBA" id="ARBA00022679"/>
    </source>
</evidence>
<proteinExistence type="predicted"/>
<comment type="caution">
    <text evidence="9">The sequence shown here is derived from an EMBL/GenBank/DDBJ whole genome shotgun (WGS) entry which is preliminary data.</text>
</comment>
<organism evidence="9 10">
    <name type="scientific">Roseivirga ehrenbergii (strain DSM 102268 / JCM 13514 / KCTC 12282 / NCIMB 14502 / KMM 6017)</name>
    <dbReference type="NCBI Taxonomy" id="279360"/>
    <lineage>
        <taxon>Bacteria</taxon>
        <taxon>Pseudomonadati</taxon>
        <taxon>Bacteroidota</taxon>
        <taxon>Cytophagia</taxon>
        <taxon>Cytophagales</taxon>
        <taxon>Roseivirgaceae</taxon>
        <taxon>Roseivirga</taxon>
    </lineage>
</organism>
<evidence type="ECO:0000256" key="6">
    <source>
        <dbReference type="ARBA" id="ARBA00023004"/>
    </source>
</evidence>
<dbReference type="AlphaFoldDB" id="A0A150XN70"/>
<dbReference type="SMART" id="SM00729">
    <property type="entry name" value="Elp3"/>
    <property type="match status" value="1"/>
</dbReference>
<evidence type="ECO:0000313" key="9">
    <source>
        <dbReference type="EMBL" id="KYG80154.1"/>
    </source>
</evidence>
<dbReference type="PANTHER" id="PTHR43409">
    <property type="entry name" value="ANAEROBIC MAGNESIUM-PROTOPORPHYRIN IX MONOMETHYL ESTER CYCLASE-RELATED"/>
    <property type="match status" value="1"/>
</dbReference>
<dbReference type="Pfam" id="PF04055">
    <property type="entry name" value="Radical_SAM"/>
    <property type="match status" value="1"/>
</dbReference>
<dbReference type="InterPro" id="IPR034466">
    <property type="entry name" value="Methyltransferase_Class_B"/>
</dbReference>
<keyword evidence="7" id="KW-0411">Iron-sulfur</keyword>
<dbReference type="PANTHER" id="PTHR43409:SF7">
    <property type="entry name" value="BLL1977 PROTEIN"/>
    <property type="match status" value="1"/>
</dbReference>
<feature type="domain" description="B12-binding" evidence="8">
    <location>
        <begin position="5"/>
        <end position="140"/>
    </location>
</feature>
<dbReference type="InterPro" id="IPR058240">
    <property type="entry name" value="rSAM_sf"/>
</dbReference>
<protein>
    <submittedName>
        <fullName evidence="9">Radical SAM protein</fullName>
    </submittedName>
</protein>
<dbReference type="InterPro" id="IPR023404">
    <property type="entry name" value="rSAM_horseshoe"/>
</dbReference>
<name>A0A150XN70_ROSEK</name>
<evidence type="ECO:0000259" key="8">
    <source>
        <dbReference type="PROSITE" id="PS51332"/>
    </source>
</evidence>
<sequence length="504" mass="58343">MSSNNSVILFNPRSANGKYRIPNSILQVGASIHGKFDYVFVDGNMEEDPWIVIEAYLKTGKFKYFGSSVMPGPQLKQAIPYAKRIREEYPDVINIWGGYFASNQNKVCLESGYVDVIINGPGDDVFPRLLEAINENQSYEGIENLIFKNGQGEIITTRKQGLLNQDKLPNLPYEYLNEFYPLTNFLPKTFLGKRTLGYHASFGCPFTCSFCAVVPIYNARWKGQSAERIYSEFKRIKDEFSIDSIEFHDNNFFVSKKRAVEFSQLVMGDNIQWWGEGRIDTMDQYSDEDLDTLSKSGCRMIFFGAESGNDEVLKQVDKGGTQTAEQILRFAKRLKKFDIVPEYSFVLGFPGKDEKSVMRQIDQDIDFIKKVKEVNPETEIIIYIYSPVPTEGSDLNDEIIEAGFSFPEKLEDWLNPSWENFDLRKNPLTPWLTPQMIDKIKNFETVLNAYHPTVSDLRVTPFRRKVMRTVSALRYKTNTFHYPYELKVLQKYWLKYRQPEIEGF</sequence>
<dbReference type="InterPro" id="IPR051198">
    <property type="entry name" value="BchE-like"/>
</dbReference>
<keyword evidence="4" id="KW-0949">S-adenosyl-L-methionine</keyword>
<dbReference type="GO" id="GO:0051539">
    <property type="term" value="F:4 iron, 4 sulfur cluster binding"/>
    <property type="evidence" value="ECO:0007669"/>
    <property type="project" value="UniProtKB-KW"/>
</dbReference>
<dbReference type="InterPro" id="IPR006158">
    <property type="entry name" value="Cobalamin-bd"/>
</dbReference>
<dbReference type="GO" id="GO:0003824">
    <property type="term" value="F:catalytic activity"/>
    <property type="evidence" value="ECO:0007669"/>
    <property type="project" value="InterPro"/>
</dbReference>
<dbReference type="GO" id="GO:0031419">
    <property type="term" value="F:cobalamin binding"/>
    <property type="evidence" value="ECO:0007669"/>
    <property type="project" value="InterPro"/>
</dbReference>
<comment type="cofactor">
    <cofactor evidence="1">
        <name>[4Fe-4S] cluster</name>
        <dbReference type="ChEBI" id="CHEBI:49883"/>
    </cofactor>
</comment>
<evidence type="ECO:0000256" key="1">
    <source>
        <dbReference type="ARBA" id="ARBA00001966"/>
    </source>
</evidence>
<dbReference type="Proteomes" id="UP000075583">
    <property type="component" value="Unassembled WGS sequence"/>
</dbReference>
<dbReference type="GO" id="GO:0046872">
    <property type="term" value="F:metal ion binding"/>
    <property type="evidence" value="ECO:0007669"/>
    <property type="project" value="UniProtKB-KW"/>
</dbReference>
<evidence type="ECO:0000256" key="2">
    <source>
        <dbReference type="ARBA" id="ARBA00022603"/>
    </source>
</evidence>
<dbReference type="SFLD" id="SFLDG01082">
    <property type="entry name" value="B12-binding_domain_containing"/>
    <property type="match status" value="1"/>
</dbReference>
<dbReference type="RefSeq" id="WP_062590615.1">
    <property type="nucleotide sequence ID" value="NZ_LQZQ01000005.1"/>
</dbReference>
<gene>
    <name evidence="9" type="ORF">MB14_16565</name>
</gene>
<dbReference type="CDD" id="cd01335">
    <property type="entry name" value="Radical_SAM"/>
    <property type="match status" value="1"/>
</dbReference>
<evidence type="ECO:0000256" key="5">
    <source>
        <dbReference type="ARBA" id="ARBA00022723"/>
    </source>
</evidence>
<dbReference type="OrthoDB" id="9801424at2"/>
<dbReference type="Gene3D" id="3.40.50.280">
    <property type="entry name" value="Cobalamin-binding domain"/>
    <property type="match status" value="1"/>
</dbReference>
<dbReference type="SUPFAM" id="SSF102114">
    <property type="entry name" value="Radical SAM enzymes"/>
    <property type="match status" value="1"/>
</dbReference>
<keyword evidence="3" id="KW-0808">Transferase</keyword>
<keyword evidence="6" id="KW-0408">Iron</keyword>
<dbReference type="SFLD" id="SFLDS00029">
    <property type="entry name" value="Radical_SAM"/>
    <property type="match status" value="1"/>
</dbReference>
<keyword evidence="5" id="KW-0479">Metal-binding</keyword>
<evidence type="ECO:0000256" key="4">
    <source>
        <dbReference type="ARBA" id="ARBA00022691"/>
    </source>
</evidence>